<dbReference type="InterPro" id="IPR011057">
    <property type="entry name" value="Mss4-like_sf"/>
</dbReference>
<dbReference type="OrthoDB" id="2993351at2759"/>
<feature type="domain" description="CENP-V/GFA" evidence="4">
    <location>
        <begin position="19"/>
        <end position="73"/>
    </location>
</feature>
<dbReference type="EMBL" id="BFAA01020268">
    <property type="protein sequence ID" value="GCB81561.1"/>
    <property type="molecule type" value="Genomic_DNA"/>
</dbReference>
<dbReference type="STRING" id="75743.A0A401Q872"/>
<feature type="non-terminal residue" evidence="5">
    <location>
        <position position="1"/>
    </location>
</feature>
<dbReference type="InterPro" id="IPR006913">
    <property type="entry name" value="CENP-V/GFA"/>
</dbReference>
<dbReference type="PANTHER" id="PTHR28620">
    <property type="entry name" value="CENTROMERE PROTEIN V"/>
    <property type="match status" value="1"/>
</dbReference>
<dbReference type="Pfam" id="PF04828">
    <property type="entry name" value="GFA"/>
    <property type="match status" value="1"/>
</dbReference>
<keyword evidence="3" id="KW-0862">Zinc</keyword>
<proteinExistence type="inferred from homology"/>
<dbReference type="PANTHER" id="PTHR28620:SF1">
    <property type="entry name" value="CENP-V_GFA DOMAIN-CONTAINING PROTEIN"/>
    <property type="match status" value="1"/>
</dbReference>
<accession>A0A401Q872</accession>
<dbReference type="Gene3D" id="2.170.150.70">
    <property type="match status" value="1"/>
</dbReference>
<keyword evidence="2" id="KW-0479">Metal-binding</keyword>
<dbReference type="GO" id="GO:0046872">
    <property type="term" value="F:metal ion binding"/>
    <property type="evidence" value="ECO:0007669"/>
    <property type="project" value="UniProtKB-KW"/>
</dbReference>
<evidence type="ECO:0000313" key="6">
    <source>
        <dbReference type="Proteomes" id="UP000288216"/>
    </source>
</evidence>
<evidence type="ECO:0000256" key="1">
    <source>
        <dbReference type="ARBA" id="ARBA00005495"/>
    </source>
</evidence>
<name>A0A401Q872_SCYTO</name>
<dbReference type="GO" id="GO:0016846">
    <property type="term" value="F:carbon-sulfur lyase activity"/>
    <property type="evidence" value="ECO:0007669"/>
    <property type="project" value="InterPro"/>
</dbReference>
<dbReference type="SUPFAM" id="SSF51316">
    <property type="entry name" value="Mss4-like"/>
    <property type="match status" value="1"/>
</dbReference>
<organism evidence="5 6">
    <name type="scientific">Scyliorhinus torazame</name>
    <name type="common">Cloudy catshark</name>
    <name type="synonym">Catulus torazame</name>
    <dbReference type="NCBI Taxonomy" id="75743"/>
    <lineage>
        <taxon>Eukaryota</taxon>
        <taxon>Metazoa</taxon>
        <taxon>Chordata</taxon>
        <taxon>Craniata</taxon>
        <taxon>Vertebrata</taxon>
        <taxon>Chondrichthyes</taxon>
        <taxon>Elasmobranchii</taxon>
        <taxon>Galeomorphii</taxon>
        <taxon>Galeoidea</taxon>
        <taxon>Carcharhiniformes</taxon>
        <taxon>Scyliorhinidae</taxon>
        <taxon>Scyliorhinus</taxon>
    </lineage>
</organism>
<reference evidence="5 6" key="1">
    <citation type="journal article" date="2018" name="Nat. Ecol. Evol.">
        <title>Shark genomes provide insights into elasmobranch evolution and the origin of vertebrates.</title>
        <authorList>
            <person name="Hara Y"/>
            <person name="Yamaguchi K"/>
            <person name="Onimaru K"/>
            <person name="Kadota M"/>
            <person name="Koyanagi M"/>
            <person name="Keeley SD"/>
            <person name="Tatsumi K"/>
            <person name="Tanaka K"/>
            <person name="Motone F"/>
            <person name="Kageyama Y"/>
            <person name="Nozu R"/>
            <person name="Adachi N"/>
            <person name="Nishimura O"/>
            <person name="Nakagawa R"/>
            <person name="Tanegashima C"/>
            <person name="Kiyatake I"/>
            <person name="Matsumoto R"/>
            <person name="Murakumo K"/>
            <person name="Nishida K"/>
            <person name="Terakita A"/>
            <person name="Kuratani S"/>
            <person name="Sato K"/>
            <person name="Hyodo S Kuraku.S."/>
        </authorList>
    </citation>
    <scope>NUCLEOTIDE SEQUENCE [LARGE SCALE GENOMIC DNA]</scope>
</reference>
<dbReference type="AlphaFoldDB" id="A0A401Q872"/>
<sequence length="73" mass="8174">EERLPHHKVNTEHQDLVTHTGGCHCGAVRFEVKAPADLHLLHCNCSVCTKKQIKGFIVPASQFRLLEVSISMQ</sequence>
<evidence type="ECO:0000313" key="5">
    <source>
        <dbReference type="EMBL" id="GCB81561.1"/>
    </source>
</evidence>
<comment type="similarity">
    <text evidence="1">Belongs to the Gfa family.</text>
</comment>
<evidence type="ECO:0000259" key="4">
    <source>
        <dbReference type="PROSITE" id="PS51891"/>
    </source>
</evidence>
<keyword evidence="6" id="KW-1185">Reference proteome</keyword>
<evidence type="ECO:0000256" key="3">
    <source>
        <dbReference type="ARBA" id="ARBA00022833"/>
    </source>
</evidence>
<protein>
    <recommendedName>
        <fullName evidence="4">CENP-V/GFA domain-containing protein</fullName>
    </recommendedName>
</protein>
<dbReference type="PROSITE" id="PS51891">
    <property type="entry name" value="CENP_V_GFA"/>
    <property type="match status" value="1"/>
</dbReference>
<gene>
    <name evidence="5" type="ORF">scyTo_0021857</name>
</gene>
<dbReference type="InterPro" id="IPR052355">
    <property type="entry name" value="CENP-V-like"/>
</dbReference>
<evidence type="ECO:0000256" key="2">
    <source>
        <dbReference type="ARBA" id="ARBA00022723"/>
    </source>
</evidence>
<dbReference type="Proteomes" id="UP000288216">
    <property type="component" value="Unassembled WGS sequence"/>
</dbReference>
<comment type="caution">
    <text evidence="5">The sequence shown here is derived from an EMBL/GenBank/DDBJ whole genome shotgun (WGS) entry which is preliminary data.</text>
</comment>